<dbReference type="Pfam" id="PF12833">
    <property type="entry name" value="HTH_18"/>
    <property type="match status" value="1"/>
</dbReference>
<protein>
    <submittedName>
        <fullName evidence="5">Helix-turn-helix transcriptional regulator</fullName>
    </submittedName>
</protein>
<evidence type="ECO:0000313" key="5">
    <source>
        <dbReference type="EMBL" id="NWK54124.1"/>
    </source>
</evidence>
<dbReference type="InterPro" id="IPR020449">
    <property type="entry name" value="Tscrpt_reg_AraC-type_HTH"/>
</dbReference>
<dbReference type="Gene3D" id="1.10.10.60">
    <property type="entry name" value="Homeodomain-like"/>
    <property type="match status" value="2"/>
</dbReference>
<dbReference type="SUPFAM" id="SSF46689">
    <property type="entry name" value="Homeodomain-like"/>
    <property type="match status" value="1"/>
</dbReference>
<evidence type="ECO:0000313" key="6">
    <source>
        <dbReference type="Proteomes" id="UP000557872"/>
    </source>
</evidence>
<keyword evidence="3" id="KW-0804">Transcription</keyword>
<gene>
    <name evidence="5" type="ORF">HW115_00755</name>
</gene>
<dbReference type="PROSITE" id="PS01124">
    <property type="entry name" value="HTH_ARAC_FAMILY_2"/>
    <property type="match status" value="1"/>
</dbReference>
<dbReference type="PROSITE" id="PS00041">
    <property type="entry name" value="HTH_ARAC_FAMILY_1"/>
    <property type="match status" value="1"/>
</dbReference>
<organism evidence="5 6">
    <name type="scientific">Oceaniferula marina</name>
    <dbReference type="NCBI Taxonomy" id="2748318"/>
    <lineage>
        <taxon>Bacteria</taxon>
        <taxon>Pseudomonadati</taxon>
        <taxon>Verrucomicrobiota</taxon>
        <taxon>Verrucomicrobiia</taxon>
        <taxon>Verrucomicrobiales</taxon>
        <taxon>Verrucomicrobiaceae</taxon>
        <taxon>Oceaniferula</taxon>
    </lineage>
</organism>
<comment type="caution">
    <text evidence="5">The sequence shown here is derived from an EMBL/GenBank/DDBJ whole genome shotgun (WGS) entry which is preliminary data.</text>
</comment>
<dbReference type="InterPro" id="IPR018060">
    <property type="entry name" value="HTH_AraC"/>
</dbReference>
<dbReference type="InterPro" id="IPR009057">
    <property type="entry name" value="Homeodomain-like_sf"/>
</dbReference>
<dbReference type="GO" id="GO:0043565">
    <property type="term" value="F:sequence-specific DNA binding"/>
    <property type="evidence" value="ECO:0007669"/>
    <property type="project" value="InterPro"/>
</dbReference>
<dbReference type="SMART" id="SM00342">
    <property type="entry name" value="HTH_ARAC"/>
    <property type="match status" value="1"/>
</dbReference>
<name>A0A851GIS7_9BACT</name>
<keyword evidence="1" id="KW-0805">Transcription regulation</keyword>
<dbReference type="EMBL" id="JACBAZ010000001">
    <property type="protein sequence ID" value="NWK54124.1"/>
    <property type="molecule type" value="Genomic_DNA"/>
</dbReference>
<keyword evidence="2" id="KW-0238">DNA-binding</keyword>
<dbReference type="InterPro" id="IPR018062">
    <property type="entry name" value="HTH_AraC-typ_CS"/>
</dbReference>
<dbReference type="InterPro" id="IPR037923">
    <property type="entry name" value="HTH-like"/>
</dbReference>
<evidence type="ECO:0000256" key="1">
    <source>
        <dbReference type="ARBA" id="ARBA00023015"/>
    </source>
</evidence>
<dbReference type="Proteomes" id="UP000557872">
    <property type="component" value="Unassembled WGS sequence"/>
</dbReference>
<dbReference type="GO" id="GO:0003700">
    <property type="term" value="F:DNA-binding transcription factor activity"/>
    <property type="evidence" value="ECO:0007669"/>
    <property type="project" value="InterPro"/>
</dbReference>
<feature type="domain" description="HTH araC/xylS-type" evidence="4">
    <location>
        <begin position="160"/>
        <end position="258"/>
    </location>
</feature>
<proteinExistence type="predicted"/>
<accession>A0A851GIS7</accession>
<dbReference type="PRINTS" id="PR00032">
    <property type="entry name" value="HTHARAC"/>
</dbReference>
<keyword evidence="6" id="KW-1185">Reference proteome</keyword>
<dbReference type="PANTHER" id="PTHR11019">
    <property type="entry name" value="HTH-TYPE TRANSCRIPTIONAL REGULATOR NIMR"/>
    <property type="match status" value="1"/>
</dbReference>
<evidence type="ECO:0000256" key="2">
    <source>
        <dbReference type="ARBA" id="ARBA00023125"/>
    </source>
</evidence>
<sequence length="263" mass="29434">MIRFLLHSYGEFSSAMAMKPSVWPHFDLLFIHSGRMEMRIEGRGRVSLGEGEGVLLFPHTAFAPYGQQYRAKASVQHFSLDEDSVLPAPFDVLAGRSEAAIIRQGPRNLQLEADIERAMTLAVAEPSPMLSLMREALLTLILGEFLTKPLPDPSSDRRVATLMKWAEAQSLESLNVHRLAEKVHLTPSGLRRRFINEVQLTPSQFLLNLKMNEASRLLRETSLPVKEIARRLGYGSSVAFHAAFRKGKGETPSSYRKGHRTVG</sequence>
<dbReference type="AlphaFoldDB" id="A0A851GIS7"/>
<evidence type="ECO:0000259" key="4">
    <source>
        <dbReference type="PROSITE" id="PS01124"/>
    </source>
</evidence>
<dbReference type="PANTHER" id="PTHR11019:SF159">
    <property type="entry name" value="TRANSCRIPTIONAL REGULATOR-RELATED"/>
    <property type="match status" value="1"/>
</dbReference>
<evidence type="ECO:0000256" key="3">
    <source>
        <dbReference type="ARBA" id="ARBA00023163"/>
    </source>
</evidence>
<reference evidence="5 6" key="1">
    <citation type="submission" date="2020-07" db="EMBL/GenBank/DDBJ databases">
        <title>Roseicoccus Jingziensis gen. nov., sp. nov., isolated from coastal seawater.</title>
        <authorList>
            <person name="Feng X."/>
        </authorList>
    </citation>
    <scope>NUCLEOTIDE SEQUENCE [LARGE SCALE GENOMIC DNA]</scope>
    <source>
        <strain evidence="5 6">N1E253</strain>
    </source>
</reference>
<dbReference type="SUPFAM" id="SSF51215">
    <property type="entry name" value="Regulatory protein AraC"/>
    <property type="match status" value="1"/>
</dbReference>
<dbReference type="RefSeq" id="WP_178930668.1">
    <property type="nucleotide sequence ID" value="NZ_JACBAZ010000001.1"/>
</dbReference>